<dbReference type="RefSeq" id="XP_039138589.1">
    <property type="nucleotide sequence ID" value="XM_039282655.1"/>
</dbReference>
<dbReference type="GeneID" id="120275923"/>
<evidence type="ECO:0000313" key="2">
    <source>
        <dbReference type="RefSeq" id="XP_039138589.1"/>
    </source>
</evidence>
<dbReference type="InterPro" id="IPR008004">
    <property type="entry name" value="OCTOPUS-like"/>
</dbReference>
<dbReference type="Proteomes" id="UP001515500">
    <property type="component" value="Chromosome 14"/>
</dbReference>
<organism evidence="1 2">
    <name type="scientific">Dioscorea cayennensis subsp. rotundata</name>
    <name type="common">White Guinea yam</name>
    <name type="synonym">Dioscorea rotundata</name>
    <dbReference type="NCBI Taxonomy" id="55577"/>
    <lineage>
        <taxon>Eukaryota</taxon>
        <taxon>Viridiplantae</taxon>
        <taxon>Streptophyta</taxon>
        <taxon>Embryophyta</taxon>
        <taxon>Tracheophyta</taxon>
        <taxon>Spermatophyta</taxon>
        <taxon>Magnoliopsida</taxon>
        <taxon>Liliopsida</taxon>
        <taxon>Dioscoreales</taxon>
        <taxon>Dioscoreaceae</taxon>
        <taxon>Dioscorea</taxon>
    </lineage>
</organism>
<protein>
    <submittedName>
        <fullName evidence="2">Uncharacterized protein LOC120275923</fullName>
    </submittedName>
</protein>
<dbReference type="PANTHER" id="PTHR35995:SF1">
    <property type="entry name" value="OS04G0690500 PROTEIN"/>
    <property type="match status" value="1"/>
</dbReference>
<dbReference type="PANTHER" id="PTHR35995">
    <property type="entry name" value="OS04G0690500 PROTEIN"/>
    <property type="match status" value="1"/>
</dbReference>
<keyword evidence="1" id="KW-1185">Reference proteome</keyword>
<proteinExistence type="predicted"/>
<name>A0AB40CFA9_DIOCR</name>
<gene>
    <name evidence="2" type="primary">LOC120275923</name>
</gene>
<evidence type="ECO:0000313" key="1">
    <source>
        <dbReference type="Proteomes" id="UP001515500"/>
    </source>
</evidence>
<dbReference type="Pfam" id="PF05340">
    <property type="entry name" value="DUF740"/>
    <property type="match status" value="1"/>
</dbReference>
<accession>A0AB40CFA9</accession>
<reference evidence="2" key="1">
    <citation type="submission" date="2025-08" db="UniProtKB">
        <authorList>
            <consortium name="RefSeq"/>
        </authorList>
    </citation>
    <scope>IDENTIFICATION</scope>
</reference>
<sequence length="186" mass="20682">MNGYREENPRCSFHPKEVIVGICALCLKERLLLLAPKSNTNTSKIKSFKILKKKPNITLEKVFALASFLLEFRHRNSGSSDDSGKGSAASLDDSFISIKFEDNGKASWDHKTNHKKESRIESVVVPTKPGGGRGPRWKNGIGHLLQMPGKHHVSSSGNVRRGWSLRMRRTTTTTTTTTTTITTMTD</sequence>
<dbReference type="AlphaFoldDB" id="A0AB40CFA9"/>